<name>Q58MR3_BPPRM</name>
<reference evidence="1 3" key="3">
    <citation type="journal article" date="2010" name="Environ. Microbiol.">
        <title>Genomic analysis of oceanic cyanobacterial myoviruses compared with T4-like myoviruses from diverse hosts and environments.</title>
        <authorList>
            <person name="Sullivan M.B."/>
            <person name="Huang K.H."/>
            <person name="Ignacio-Espinoza J.C."/>
            <person name="Berlin A.M."/>
            <person name="Kelly L."/>
            <person name="Weigele P.R."/>
            <person name="DeFrancesco A.S."/>
            <person name="Kern S.E."/>
            <person name="Thompson L.R."/>
            <person name="Young S."/>
            <person name="Yandava C."/>
            <person name="Fu R."/>
            <person name="Krastins B."/>
            <person name="Chase M."/>
            <person name="Sarracino D."/>
            <person name="Osburne M.S."/>
            <person name="Henn M.R."/>
            <person name="Chisholm S.W."/>
        </authorList>
    </citation>
    <scope>NUCLEOTIDE SEQUENCE [LARGE SCALE GENOMIC DNA]</scope>
</reference>
<accession>Q58MR3</accession>
<dbReference type="Proteomes" id="UP000013923">
    <property type="component" value="Genome"/>
</dbReference>
<organism evidence="1 3">
    <name type="scientific">Prochlorococcus phage P-SSM2</name>
    <dbReference type="NCBI Taxonomy" id="268746"/>
    <lineage>
        <taxon>Viruses</taxon>
        <taxon>Duplodnaviria</taxon>
        <taxon>Heunggongvirae</taxon>
        <taxon>Uroviricota</taxon>
        <taxon>Caudoviricetes</taxon>
        <taxon>Pantevenvirales</taxon>
        <taxon>Kyanoviridae</taxon>
        <taxon>Salacisavirus</taxon>
        <taxon>Salacisavirus pssm2</taxon>
    </lineage>
</organism>
<gene>
    <name evidence="2" type="ORF">PCMG_00091</name>
    <name evidence="1" type="ORF">PSSM2_091</name>
</gene>
<evidence type="ECO:0000313" key="3">
    <source>
        <dbReference type="Proteomes" id="UP000000991"/>
    </source>
</evidence>
<reference evidence="2 4" key="2">
    <citation type="submission" date="2009-10" db="EMBL/GenBank/DDBJ databases">
        <title>The Genome Sequence of Prochlorococcus phage P-SSM2.</title>
        <authorList>
            <consortium name="The Broad Institute Genome Sequencing Platform"/>
            <person name="Henn M.R."/>
            <person name="Sullivan M.S."/>
            <person name="Osburne M.S."/>
            <person name="Levin J."/>
            <person name="Malboeuf C."/>
            <person name="Casali M."/>
            <person name="Russ C."/>
            <person name="Lennon N."/>
            <person name="Chapman S.B."/>
            <person name="Erlich R."/>
            <person name="Young S.K."/>
            <person name="Koehrsen M."/>
            <person name="Yandava C."/>
            <person name="Zeng Q."/>
            <person name="Alvarado L."/>
            <person name="Anderson S."/>
            <person name="Berlin A."/>
            <person name="Borenstein D."/>
            <person name="Chen Z."/>
            <person name="Engels R."/>
            <person name="Freedman E."/>
            <person name="Gellesch M."/>
            <person name="Goldberg J."/>
            <person name="Green L."/>
            <person name="Griggs A."/>
            <person name="Gujja S."/>
            <person name="Heilman E.R."/>
            <person name="Heiman D."/>
            <person name="Hepburn T."/>
            <person name="Howarth C."/>
            <person name="Jen D."/>
            <person name="Larson L."/>
            <person name="Lewis B."/>
            <person name="Mehta T."/>
            <person name="Park D."/>
            <person name="Pearson M."/>
            <person name="Richards J."/>
            <person name="Rizzolo K."/>
            <person name="Roberts A."/>
            <person name="Ryan E."/>
            <person name="Saif S."/>
            <person name="Shea T."/>
            <person name="Shenoy N."/>
            <person name="Sisk P."/>
            <person name="Stolte C."/>
            <person name="Sykes S."/>
            <person name="Walk T."/>
            <person name="White J."/>
            <person name="Yu Q."/>
            <person name="Coleman M.L."/>
            <person name="Huang K.H."/>
            <person name="Weigele P.R."/>
            <person name="DeFrancesco A.S."/>
            <person name="Kern S.E."/>
            <person name="Thompson L.R."/>
            <person name="Fu R."/>
            <person name="Hombeck B."/>
            <person name="Chisholm S.W."/>
            <person name="Haas B."/>
            <person name="Nusbaum C."/>
            <person name="Birren B."/>
        </authorList>
    </citation>
    <scope>NUCLEOTIDE SEQUENCE [LARGE SCALE GENOMIC DNA]</scope>
    <source>
        <strain evidence="2">P-SSM2</strain>
    </source>
</reference>
<dbReference type="EMBL" id="AY939844">
    <property type="protein sequence ID" value="AAX44469.1"/>
    <property type="molecule type" value="Genomic_DNA"/>
</dbReference>
<evidence type="ECO:0000313" key="1">
    <source>
        <dbReference type="EMBL" id="AAX44469.1"/>
    </source>
</evidence>
<keyword evidence="3" id="KW-1185">Reference proteome</keyword>
<protein>
    <submittedName>
        <fullName evidence="1">Uncharacterized protein</fullName>
    </submittedName>
</protein>
<dbReference type="GeneID" id="3294396"/>
<evidence type="ECO:0000313" key="4">
    <source>
        <dbReference type="Proteomes" id="UP000013923"/>
    </source>
</evidence>
<dbReference type="Proteomes" id="UP000000991">
    <property type="component" value="Segment"/>
</dbReference>
<evidence type="ECO:0000313" key="2">
    <source>
        <dbReference type="EMBL" id="ACY75967.1"/>
    </source>
</evidence>
<reference evidence="1 3" key="1">
    <citation type="journal article" date="2005" name="PLoS Biol.">
        <title>Three Prochlorococcus cyanophage genomes: signature features and ecological interpretations.</title>
        <authorList>
            <person name="Sullivan M.B."/>
            <person name="Coleman M.L."/>
            <person name="Weigele P."/>
            <person name="Rohwer F."/>
            <person name="Chisholm S.W."/>
        </authorList>
    </citation>
    <scope>NUCLEOTIDE SEQUENCE</scope>
</reference>
<dbReference type="EMBL" id="GU071092">
    <property type="protein sequence ID" value="ACY75967.1"/>
    <property type="molecule type" value="Genomic_DNA"/>
</dbReference>
<dbReference type="KEGG" id="vg:3294396"/>
<proteinExistence type="predicted"/>
<dbReference type="RefSeq" id="YP_214323.1">
    <property type="nucleotide sequence ID" value="NC_006883.2"/>
</dbReference>
<organismHost>
    <name type="scientific">Prochlorococcus</name>
    <dbReference type="NCBI Taxonomy" id="1218"/>
</organismHost>
<sequence length="61" mass="7486">MSEEELEQFEKALETFMEYASVEELNYLRRESTRKYNQSYYAHKAKKLGVDIDYYMKEFVI</sequence>